<keyword evidence="4" id="KW-1185">Reference proteome</keyword>
<evidence type="ECO:0000256" key="1">
    <source>
        <dbReference type="SAM" id="MobiDB-lite"/>
    </source>
</evidence>
<feature type="compositionally biased region" description="Basic and acidic residues" evidence="1">
    <location>
        <begin position="361"/>
        <end position="371"/>
    </location>
</feature>
<proteinExistence type="predicted"/>
<gene>
    <name evidence="3" type="ORF">POM88_013585</name>
</gene>
<reference evidence="3" key="1">
    <citation type="submission" date="2023-02" db="EMBL/GenBank/DDBJ databases">
        <title>Genome of toxic invasive species Heracleum sosnowskyi carries increased number of genes despite the absence of recent whole-genome duplications.</title>
        <authorList>
            <person name="Schelkunov M."/>
            <person name="Shtratnikova V."/>
            <person name="Makarenko M."/>
            <person name="Klepikova A."/>
            <person name="Omelchenko D."/>
            <person name="Novikova G."/>
            <person name="Obukhova E."/>
            <person name="Bogdanov V."/>
            <person name="Penin A."/>
            <person name="Logacheva M."/>
        </authorList>
    </citation>
    <scope>NUCLEOTIDE SEQUENCE</scope>
    <source>
        <strain evidence="3">Hsosn_3</strain>
        <tissue evidence="3">Leaf</tissue>
    </source>
</reference>
<feature type="compositionally biased region" description="Basic and acidic residues" evidence="1">
    <location>
        <begin position="381"/>
        <end position="391"/>
    </location>
</feature>
<comment type="caution">
    <text evidence="3">The sequence shown here is derived from an EMBL/GenBank/DDBJ whole genome shotgun (WGS) entry which is preliminary data.</text>
</comment>
<evidence type="ECO:0008006" key="5">
    <source>
        <dbReference type="Google" id="ProtNLM"/>
    </source>
</evidence>
<dbReference type="EMBL" id="JAUIZM010000003">
    <property type="protein sequence ID" value="KAK1394529.1"/>
    <property type="molecule type" value="Genomic_DNA"/>
</dbReference>
<keyword evidence="2" id="KW-0812">Transmembrane</keyword>
<keyword evidence="2" id="KW-1133">Transmembrane helix</keyword>
<reference evidence="3" key="2">
    <citation type="submission" date="2023-05" db="EMBL/GenBank/DDBJ databases">
        <authorList>
            <person name="Schelkunov M.I."/>
        </authorList>
    </citation>
    <scope>NUCLEOTIDE SEQUENCE</scope>
    <source>
        <strain evidence="3">Hsosn_3</strain>
        <tissue evidence="3">Leaf</tissue>
    </source>
</reference>
<accession>A0AAD8J0A9</accession>
<evidence type="ECO:0000313" key="4">
    <source>
        <dbReference type="Proteomes" id="UP001237642"/>
    </source>
</evidence>
<dbReference type="PANTHER" id="PTHR47718">
    <property type="entry name" value="OS01G0519700 PROTEIN"/>
    <property type="match status" value="1"/>
</dbReference>
<organism evidence="3 4">
    <name type="scientific">Heracleum sosnowskyi</name>
    <dbReference type="NCBI Taxonomy" id="360622"/>
    <lineage>
        <taxon>Eukaryota</taxon>
        <taxon>Viridiplantae</taxon>
        <taxon>Streptophyta</taxon>
        <taxon>Embryophyta</taxon>
        <taxon>Tracheophyta</taxon>
        <taxon>Spermatophyta</taxon>
        <taxon>Magnoliopsida</taxon>
        <taxon>eudicotyledons</taxon>
        <taxon>Gunneridae</taxon>
        <taxon>Pentapetalae</taxon>
        <taxon>asterids</taxon>
        <taxon>campanulids</taxon>
        <taxon>Apiales</taxon>
        <taxon>Apiaceae</taxon>
        <taxon>Apioideae</taxon>
        <taxon>apioid superclade</taxon>
        <taxon>Tordylieae</taxon>
        <taxon>Tordyliinae</taxon>
        <taxon>Heracleum</taxon>
    </lineage>
</organism>
<keyword evidence="2" id="KW-0472">Membrane</keyword>
<evidence type="ECO:0000256" key="2">
    <source>
        <dbReference type="SAM" id="Phobius"/>
    </source>
</evidence>
<name>A0AAD8J0A9_9APIA</name>
<dbReference type="Proteomes" id="UP001237642">
    <property type="component" value="Unassembled WGS sequence"/>
</dbReference>
<evidence type="ECO:0000313" key="3">
    <source>
        <dbReference type="EMBL" id="KAK1394529.1"/>
    </source>
</evidence>
<protein>
    <recommendedName>
        <fullName evidence="5">Protein FAR1-RELATED SEQUENCE</fullName>
    </recommendedName>
</protein>
<sequence>MGRNPVVIVTDQCPAMKQAIPISCAATNEFPAMRHRLFCIIVHVYLYVVLFLHLWNYLCKKTNFMEKMKKYIWSSTLELAEFEKGWKSVLKEFKLEGNRWLWEMFVSRTSWIPAFFRDKPMFGLIRTTSSSESENNFFSQFHRQSDSLCEFYLRFRSAMNKQIYEYARLNQEDLSAIPSTVSKLFIEVDVAHLVNAIDSSLAANTAAGRAKSRLKVDGGYLFLVIGPLVDGVKCYIMKDVLIWSRTVENRPSSLKFVVVSYDFRQMGTVSLTVNLGDGSGLTKKDNMKVMMGSQPMEDFTIHAPNQCKNKGSGLKRFVSQREKAIKEGNKRPRKYKLCSSSVHDYITFLGKNKSSIVDAEKNKSGTVDAKKNKSGTVNVTKDVEVDSTHED</sequence>
<feature type="transmembrane region" description="Helical" evidence="2">
    <location>
        <begin position="37"/>
        <end position="58"/>
    </location>
</feature>
<dbReference type="AlphaFoldDB" id="A0AAD8J0A9"/>
<feature type="region of interest" description="Disordered" evidence="1">
    <location>
        <begin position="361"/>
        <end position="391"/>
    </location>
</feature>